<protein>
    <submittedName>
        <fullName evidence="1">Uncharacterized protein</fullName>
    </submittedName>
</protein>
<accession>G3ICD0</accession>
<name>G3ICD0_CRIGR</name>
<proteinExistence type="predicted"/>
<dbReference type="EMBL" id="JH001909">
    <property type="protein sequence ID" value="EGW14074.1"/>
    <property type="molecule type" value="Genomic_DNA"/>
</dbReference>
<gene>
    <name evidence="1" type="ORF">I79_021323</name>
</gene>
<dbReference type="InParanoid" id="G3ICD0"/>
<sequence length="64" mass="7370">MYCSNLRKQQLFADENSEKYDNVGNFLLKFLLVHLQVLHIEDKKEMPGKGAAAQKVPGDWNDSF</sequence>
<evidence type="ECO:0000313" key="1">
    <source>
        <dbReference type="EMBL" id="EGW14074.1"/>
    </source>
</evidence>
<dbReference type="Proteomes" id="UP000001075">
    <property type="component" value="Unassembled WGS sequence"/>
</dbReference>
<organism evidence="1 2">
    <name type="scientific">Cricetulus griseus</name>
    <name type="common">Chinese hamster</name>
    <name type="synonym">Cricetulus barabensis griseus</name>
    <dbReference type="NCBI Taxonomy" id="10029"/>
    <lineage>
        <taxon>Eukaryota</taxon>
        <taxon>Metazoa</taxon>
        <taxon>Chordata</taxon>
        <taxon>Craniata</taxon>
        <taxon>Vertebrata</taxon>
        <taxon>Euteleostomi</taxon>
        <taxon>Mammalia</taxon>
        <taxon>Eutheria</taxon>
        <taxon>Euarchontoglires</taxon>
        <taxon>Glires</taxon>
        <taxon>Rodentia</taxon>
        <taxon>Myomorpha</taxon>
        <taxon>Muroidea</taxon>
        <taxon>Cricetidae</taxon>
        <taxon>Cricetinae</taxon>
        <taxon>Cricetulus</taxon>
    </lineage>
</organism>
<dbReference type="AlphaFoldDB" id="G3ICD0"/>
<evidence type="ECO:0000313" key="2">
    <source>
        <dbReference type="Proteomes" id="UP000001075"/>
    </source>
</evidence>
<reference evidence="2" key="1">
    <citation type="journal article" date="2011" name="Nat. Biotechnol.">
        <title>The genomic sequence of the Chinese hamster ovary (CHO)-K1 cell line.</title>
        <authorList>
            <person name="Xu X."/>
            <person name="Nagarajan H."/>
            <person name="Lewis N.E."/>
            <person name="Pan S."/>
            <person name="Cai Z."/>
            <person name="Liu X."/>
            <person name="Chen W."/>
            <person name="Xie M."/>
            <person name="Wang W."/>
            <person name="Hammond S."/>
            <person name="Andersen M.R."/>
            <person name="Neff N."/>
            <person name="Passarelli B."/>
            <person name="Koh W."/>
            <person name="Fan H.C."/>
            <person name="Wang J."/>
            <person name="Gui Y."/>
            <person name="Lee K.H."/>
            <person name="Betenbaugh M.J."/>
            <person name="Quake S.R."/>
            <person name="Famili I."/>
            <person name="Palsson B.O."/>
            <person name="Wang J."/>
        </authorList>
    </citation>
    <scope>NUCLEOTIDE SEQUENCE [LARGE SCALE GENOMIC DNA]</scope>
    <source>
        <strain evidence="2">CHO K1 cell line</strain>
    </source>
</reference>